<comment type="caution">
    <text evidence="2">The sequence shown here is derived from an EMBL/GenBank/DDBJ whole genome shotgun (WGS) entry which is preliminary data.</text>
</comment>
<evidence type="ECO:0000313" key="2">
    <source>
        <dbReference type="EMBL" id="OXI49532.1"/>
    </source>
</evidence>
<dbReference type="AlphaFoldDB" id="A0A228J585"/>
<feature type="signal peptide" evidence="1">
    <location>
        <begin position="1"/>
        <end position="19"/>
    </location>
</feature>
<evidence type="ECO:0008006" key="4">
    <source>
        <dbReference type="Google" id="ProtNLM"/>
    </source>
</evidence>
<evidence type="ECO:0000313" key="3">
    <source>
        <dbReference type="Proteomes" id="UP000214600"/>
    </source>
</evidence>
<protein>
    <recommendedName>
        <fullName evidence="4">DUF1795 domain-containing protein</fullName>
    </recommendedName>
</protein>
<reference evidence="2 3" key="2">
    <citation type="submission" date="2017-08" db="EMBL/GenBank/DDBJ databases">
        <title>WGS of novel Burkholderia cepaca complex species.</title>
        <authorList>
            <person name="Lipuma J."/>
            <person name="Spilker T."/>
        </authorList>
    </citation>
    <scope>NUCLEOTIDE SEQUENCE [LARGE SCALE GENOMIC DNA]</scope>
    <source>
        <strain evidence="2 3">AU17325</strain>
    </source>
</reference>
<reference evidence="3" key="1">
    <citation type="submission" date="2017-06" db="EMBL/GenBank/DDBJ databases">
        <authorList>
            <person name="LiPuma J."/>
            <person name="Spilker T."/>
        </authorList>
    </citation>
    <scope>NUCLEOTIDE SEQUENCE [LARGE SCALE GENOMIC DNA]</scope>
    <source>
        <strain evidence="3">AU17325</strain>
    </source>
</reference>
<dbReference type="OrthoDB" id="9028530at2"/>
<keyword evidence="1" id="KW-0732">Signal</keyword>
<organism evidence="2 3">
    <name type="scientific">Burkholderia aenigmatica</name>
    <dbReference type="NCBI Taxonomy" id="2015348"/>
    <lineage>
        <taxon>Bacteria</taxon>
        <taxon>Pseudomonadati</taxon>
        <taxon>Pseudomonadota</taxon>
        <taxon>Betaproteobacteria</taxon>
        <taxon>Burkholderiales</taxon>
        <taxon>Burkholderiaceae</taxon>
        <taxon>Burkholderia</taxon>
        <taxon>Burkholderia cepacia complex</taxon>
    </lineage>
</organism>
<accession>A0A228J585</accession>
<gene>
    <name evidence="2" type="ORF">CFB84_01985</name>
</gene>
<dbReference type="RefSeq" id="WP_089449795.1">
    <property type="nucleotide sequence ID" value="NZ_NKFA01000002.1"/>
</dbReference>
<name>A0A228J585_9BURK</name>
<feature type="chain" id="PRO_5012578956" description="DUF1795 domain-containing protein" evidence="1">
    <location>
        <begin position="20"/>
        <end position="194"/>
    </location>
</feature>
<proteinExistence type="predicted"/>
<dbReference type="Proteomes" id="UP000214600">
    <property type="component" value="Unassembled WGS sequence"/>
</dbReference>
<dbReference type="EMBL" id="NKFA01000002">
    <property type="protein sequence ID" value="OXI49532.1"/>
    <property type="molecule type" value="Genomic_DNA"/>
</dbReference>
<evidence type="ECO:0000256" key="1">
    <source>
        <dbReference type="SAM" id="SignalP"/>
    </source>
</evidence>
<sequence>MRIVAVPFVLLMAVSTSYADDFRPRPAAAPDLAHPKRFNSNGLSFQLPADWRITANDPLEDTEGRGVSIEADKSAFEVLNLDVVVQVLRTKVAQSFEGTAQYLYKSQVDDNAAQYTKPNLAPFMLDNKYPALASRYTHTIFKQDELYAHRLDLVTSKVCGKGWTCVILSSGLAANESAAKQGMARIYETIRYEP</sequence>